<proteinExistence type="inferred from homology"/>
<evidence type="ECO:0000256" key="4">
    <source>
        <dbReference type="ARBA" id="ARBA00012681"/>
    </source>
</evidence>
<dbReference type="SUPFAM" id="SSF53686">
    <property type="entry name" value="Tryptophan synthase beta subunit-like PLP-dependent enzymes"/>
    <property type="match status" value="1"/>
</dbReference>
<evidence type="ECO:0000256" key="2">
    <source>
        <dbReference type="ARBA" id="ARBA00004572"/>
    </source>
</evidence>
<dbReference type="RefSeq" id="XP_040724230.1">
    <property type="nucleotide sequence ID" value="XM_040869594.1"/>
</dbReference>
<dbReference type="FunFam" id="3.40.50.1100:FF:000049">
    <property type="entry name" value="Cysteine synthase, putative"/>
    <property type="match status" value="1"/>
</dbReference>
<evidence type="ECO:0000313" key="15">
    <source>
        <dbReference type="EMBL" id="ORY80342.1"/>
    </source>
</evidence>
<sequence>MNSQNDRTLFYLAAGLAAGSLLTYLLRQSAAGAATSTLDTQATAPASPLIANGLDDAIGNTPLIRIKSLSDATGCEILGKAEFLNPGGSPKDRVALAILKQGEAAGLLVPGRGDVVYEGTVGSTGISLAWLCRARGYTAHIVMPDDQAAEKASLLQSLGAIVERVRPASIVDRGQFVNRARALAAAHSADPTRPGQGLFADQFETEANWQAHYAGTAVEILAQTQGKMDAFVAGAGTGGTLTGIARRLKPAIPGLQIVLADPQGSGLFNKVQQGVLFADTEREGTRRRSQVDTVVEGIGLNRLTRNFAAGLPLLDQAIRVTDREAVAMSQYLMQHDGLFLGSSSAVNCVAAVRMAEQMGPGHRIVTILCDPGTRHLSKFHNTAYLASHDLTSEASLRFDGRRMVFPW</sequence>
<dbReference type="STRING" id="56484.A0A1Y2F8V0"/>
<dbReference type="GO" id="GO:0004124">
    <property type="term" value="F:cysteine synthase activity"/>
    <property type="evidence" value="ECO:0007669"/>
    <property type="project" value="UniProtKB-EC"/>
</dbReference>
<dbReference type="OrthoDB" id="10259545at2759"/>
<keyword evidence="7" id="KW-1000">Mitochondrion outer membrane</keyword>
<dbReference type="PANTHER" id="PTHR10314">
    <property type="entry name" value="CYSTATHIONINE BETA-SYNTHASE"/>
    <property type="match status" value="1"/>
</dbReference>
<comment type="cofactor">
    <cofactor evidence="1">
        <name>pyridoxal 5'-phosphate</name>
        <dbReference type="ChEBI" id="CHEBI:597326"/>
    </cofactor>
</comment>
<keyword evidence="11" id="KW-0472">Membrane</keyword>
<dbReference type="InterPro" id="IPR036052">
    <property type="entry name" value="TrpB-like_PALP_sf"/>
</dbReference>
<accession>A0A1Y2F8V0</accession>
<comment type="similarity">
    <text evidence="3">Belongs to the cysteine synthase/cystathionine beta-synthase family.</text>
</comment>
<evidence type="ECO:0000256" key="11">
    <source>
        <dbReference type="ARBA" id="ARBA00023136"/>
    </source>
</evidence>
<evidence type="ECO:0000313" key="16">
    <source>
        <dbReference type="Proteomes" id="UP000193685"/>
    </source>
</evidence>
<evidence type="ECO:0000256" key="9">
    <source>
        <dbReference type="ARBA" id="ARBA00022989"/>
    </source>
</evidence>
<keyword evidence="8" id="KW-0663">Pyridoxal phosphate</keyword>
<dbReference type="GeneID" id="63786193"/>
<keyword evidence="10" id="KW-0496">Mitochondrion</keyword>
<dbReference type="EMBL" id="MCFI01000013">
    <property type="protein sequence ID" value="ORY80342.1"/>
    <property type="molecule type" value="Genomic_DNA"/>
</dbReference>
<dbReference type="PROSITE" id="PS00901">
    <property type="entry name" value="CYS_SYNTHASE"/>
    <property type="match status" value="1"/>
</dbReference>
<dbReference type="FunFam" id="3.40.50.1100:FF:000096">
    <property type="entry name" value="Related to cysteine synthase"/>
    <property type="match status" value="1"/>
</dbReference>
<evidence type="ECO:0000256" key="6">
    <source>
        <dbReference type="ARBA" id="ARBA00022692"/>
    </source>
</evidence>
<gene>
    <name evidence="15" type="ORF">BCR37DRAFT_381009</name>
</gene>
<evidence type="ECO:0000256" key="1">
    <source>
        <dbReference type="ARBA" id="ARBA00001933"/>
    </source>
</evidence>
<dbReference type="InterPro" id="IPR001216">
    <property type="entry name" value="P-phosphate_BS"/>
</dbReference>
<dbReference type="Gene3D" id="3.40.50.1100">
    <property type="match status" value="2"/>
</dbReference>
<reference evidence="15 16" key="1">
    <citation type="submission" date="2016-07" db="EMBL/GenBank/DDBJ databases">
        <title>Pervasive Adenine N6-methylation of Active Genes in Fungi.</title>
        <authorList>
            <consortium name="DOE Joint Genome Institute"/>
            <person name="Mondo S.J."/>
            <person name="Dannebaum R.O."/>
            <person name="Kuo R.C."/>
            <person name="Labutti K."/>
            <person name="Haridas S."/>
            <person name="Kuo A."/>
            <person name="Salamov A."/>
            <person name="Ahrendt S.R."/>
            <person name="Lipzen A."/>
            <person name="Sullivan W."/>
            <person name="Andreopoulos W.B."/>
            <person name="Clum A."/>
            <person name="Lindquist E."/>
            <person name="Daum C."/>
            <person name="Ramamoorthy G.K."/>
            <person name="Gryganskyi A."/>
            <person name="Culley D."/>
            <person name="Magnuson J.K."/>
            <person name="James T.Y."/>
            <person name="O'Malley M.A."/>
            <person name="Stajich J.E."/>
            <person name="Spatafora J.W."/>
            <person name="Visel A."/>
            <person name="Grigoriev I.V."/>
        </authorList>
    </citation>
    <scope>NUCLEOTIDE SEQUENCE [LARGE SCALE GENOMIC DNA]</scope>
    <source>
        <strain evidence="15 16">12-1054</strain>
    </source>
</reference>
<evidence type="ECO:0000256" key="8">
    <source>
        <dbReference type="ARBA" id="ARBA00022898"/>
    </source>
</evidence>
<dbReference type="GO" id="GO:0005741">
    <property type="term" value="C:mitochondrial outer membrane"/>
    <property type="evidence" value="ECO:0007669"/>
    <property type="project" value="UniProtKB-SubCell"/>
</dbReference>
<dbReference type="EC" id="2.5.1.47" evidence="4"/>
<comment type="catalytic activity">
    <reaction evidence="12">
        <text>O-acetyl-L-serine + hydrogen sulfide = L-cysteine + acetate</text>
        <dbReference type="Rhea" id="RHEA:14829"/>
        <dbReference type="ChEBI" id="CHEBI:29919"/>
        <dbReference type="ChEBI" id="CHEBI:30089"/>
        <dbReference type="ChEBI" id="CHEBI:35235"/>
        <dbReference type="ChEBI" id="CHEBI:58340"/>
        <dbReference type="EC" id="2.5.1.47"/>
    </reaction>
</comment>
<dbReference type="OMA" id="WMADYGF"/>
<dbReference type="InterPro" id="IPR050214">
    <property type="entry name" value="Cys_Synth/Cystath_Beta-Synth"/>
</dbReference>
<evidence type="ECO:0000256" key="5">
    <source>
        <dbReference type="ARBA" id="ARBA00022679"/>
    </source>
</evidence>
<evidence type="ECO:0000256" key="10">
    <source>
        <dbReference type="ARBA" id="ARBA00023128"/>
    </source>
</evidence>
<keyword evidence="5" id="KW-0808">Transferase</keyword>
<name>A0A1Y2F8V0_PROLT</name>
<dbReference type="AlphaFoldDB" id="A0A1Y2F8V0"/>
<evidence type="ECO:0000259" key="14">
    <source>
        <dbReference type="Pfam" id="PF00291"/>
    </source>
</evidence>
<dbReference type="InterPro" id="IPR001926">
    <property type="entry name" value="TrpB-like_PALP"/>
</dbReference>
<keyword evidence="9" id="KW-1133">Transmembrane helix</keyword>
<keyword evidence="6" id="KW-0812">Transmembrane</keyword>
<feature type="domain" description="Tryptophan synthase beta chain-like PALP" evidence="14">
    <location>
        <begin position="55"/>
        <end position="370"/>
    </location>
</feature>
<dbReference type="Pfam" id="PF00291">
    <property type="entry name" value="PALP"/>
    <property type="match status" value="1"/>
</dbReference>
<dbReference type="Proteomes" id="UP000193685">
    <property type="component" value="Unassembled WGS sequence"/>
</dbReference>
<evidence type="ECO:0000256" key="7">
    <source>
        <dbReference type="ARBA" id="ARBA00022787"/>
    </source>
</evidence>
<dbReference type="GO" id="GO:0006535">
    <property type="term" value="P:cysteine biosynthetic process from serine"/>
    <property type="evidence" value="ECO:0007669"/>
    <property type="project" value="InterPro"/>
</dbReference>
<evidence type="ECO:0000256" key="12">
    <source>
        <dbReference type="ARBA" id="ARBA00047931"/>
    </source>
</evidence>
<comment type="caution">
    <text evidence="15">The sequence shown here is derived from an EMBL/GenBank/DDBJ whole genome shotgun (WGS) entry which is preliminary data.</text>
</comment>
<comment type="subcellular location">
    <subcellularLocation>
        <location evidence="2">Mitochondrion outer membrane</location>
        <topology evidence="2">Single-pass membrane protein</topology>
    </subcellularLocation>
</comment>
<evidence type="ECO:0000256" key="13">
    <source>
        <dbReference type="ARBA" id="ARBA00078545"/>
    </source>
</evidence>
<protein>
    <recommendedName>
        <fullName evidence="4">cysteine synthase</fullName>
        <ecNumber evidence="4">2.5.1.47</ecNumber>
    </recommendedName>
    <alternativeName>
        <fullName evidence="13">Cysteine synthase-like protein</fullName>
    </alternativeName>
</protein>
<dbReference type="CDD" id="cd01561">
    <property type="entry name" value="CBS_like"/>
    <property type="match status" value="1"/>
</dbReference>
<evidence type="ECO:0000256" key="3">
    <source>
        <dbReference type="ARBA" id="ARBA00007103"/>
    </source>
</evidence>
<organism evidence="15 16">
    <name type="scientific">Protomyces lactucae-debilis</name>
    <dbReference type="NCBI Taxonomy" id="2754530"/>
    <lineage>
        <taxon>Eukaryota</taxon>
        <taxon>Fungi</taxon>
        <taxon>Dikarya</taxon>
        <taxon>Ascomycota</taxon>
        <taxon>Taphrinomycotina</taxon>
        <taxon>Taphrinomycetes</taxon>
        <taxon>Taphrinales</taxon>
        <taxon>Protomycetaceae</taxon>
        <taxon>Protomyces</taxon>
    </lineage>
</organism>
<keyword evidence="16" id="KW-1185">Reference proteome</keyword>